<comment type="similarity">
    <text evidence="6">Belongs to the formate--tetrahydrofolate ligase family.</text>
</comment>
<dbReference type="EC" id="6.3.4.3" evidence="6"/>
<evidence type="ECO:0000256" key="6">
    <source>
        <dbReference type="HAMAP-Rule" id="MF_01543"/>
    </source>
</evidence>
<evidence type="ECO:0000256" key="4">
    <source>
        <dbReference type="ARBA" id="ARBA00022741"/>
    </source>
</evidence>
<dbReference type="Gene3D" id="3.10.410.10">
    <property type="entry name" value="Formyltetrahydrofolate synthetase, domain 3"/>
    <property type="match status" value="1"/>
</dbReference>
<keyword evidence="3 6" id="KW-0436">Ligase</keyword>
<name>A0A2Z2HWG3_9EURY</name>
<dbReference type="UniPathway" id="UPA00193"/>
<evidence type="ECO:0000256" key="5">
    <source>
        <dbReference type="ARBA" id="ARBA00022840"/>
    </source>
</evidence>
<dbReference type="FunFam" id="3.30.1510.10:FF:000001">
    <property type="entry name" value="Formate--tetrahydrofolate ligase"/>
    <property type="match status" value="1"/>
</dbReference>
<evidence type="ECO:0000256" key="2">
    <source>
        <dbReference type="ARBA" id="ARBA00022563"/>
    </source>
</evidence>
<evidence type="ECO:0000313" key="7">
    <source>
        <dbReference type="EMBL" id="ARS91193.1"/>
    </source>
</evidence>
<dbReference type="PROSITE" id="PS00722">
    <property type="entry name" value="FTHFS_2"/>
    <property type="match status" value="1"/>
</dbReference>
<organism evidence="7 8">
    <name type="scientific">Natrarchaeobaculum aegyptiacum</name>
    <dbReference type="NCBI Taxonomy" id="745377"/>
    <lineage>
        <taxon>Archaea</taxon>
        <taxon>Methanobacteriati</taxon>
        <taxon>Methanobacteriota</taxon>
        <taxon>Stenosarchaea group</taxon>
        <taxon>Halobacteria</taxon>
        <taxon>Halobacteriales</taxon>
        <taxon>Natrialbaceae</taxon>
        <taxon>Natrarchaeobaculum</taxon>
    </lineage>
</organism>
<dbReference type="GO" id="GO:0035999">
    <property type="term" value="P:tetrahydrofolate interconversion"/>
    <property type="evidence" value="ECO:0007669"/>
    <property type="project" value="UniProtKB-UniRule"/>
</dbReference>
<dbReference type="GeneID" id="32895735"/>
<dbReference type="KEGG" id="naj:B1756_16640"/>
<accession>A0A2Z2HWG3</accession>
<evidence type="ECO:0000256" key="3">
    <source>
        <dbReference type="ARBA" id="ARBA00022598"/>
    </source>
</evidence>
<dbReference type="PROSITE" id="PS00721">
    <property type="entry name" value="FTHFS_1"/>
    <property type="match status" value="1"/>
</dbReference>
<dbReference type="SUPFAM" id="SSF52540">
    <property type="entry name" value="P-loop containing nucleoside triphosphate hydrolases"/>
    <property type="match status" value="1"/>
</dbReference>
<dbReference type="InterPro" id="IPR027417">
    <property type="entry name" value="P-loop_NTPase"/>
</dbReference>
<dbReference type="RefSeq" id="WP_086889561.1">
    <property type="nucleotide sequence ID" value="NZ_CP019893.1"/>
</dbReference>
<dbReference type="GO" id="GO:0004329">
    <property type="term" value="F:formate-tetrahydrofolate ligase activity"/>
    <property type="evidence" value="ECO:0007669"/>
    <property type="project" value="UniProtKB-UniRule"/>
</dbReference>
<evidence type="ECO:0000256" key="1">
    <source>
        <dbReference type="ARBA" id="ARBA00004777"/>
    </source>
</evidence>
<comment type="pathway">
    <text evidence="1 6">One-carbon metabolism; tetrahydrofolate interconversion.</text>
</comment>
<dbReference type="Pfam" id="PF01268">
    <property type="entry name" value="FTHFS"/>
    <property type="match status" value="1"/>
</dbReference>
<proteinExistence type="inferred from homology"/>
<dbReference type="InterPro" id="IPR000559">
    <property type="entry name" value="Formate_THF_ligase"/>
</dbReference>
<reference evidence="8" key="1">
    <citation type="submission" date="2017-02" db="EMBL/GenBank/DDBJ databases">
        <title>Natronthermophilus aegyptiacus gen. nov.,sp. nov., an aerobic, extremely halophilic alkalithermophilic archaeon isolated from the athalassohaline Wadi An Natrun, Egypt.</title>
        <authorList>
            <person name="Zhao B."/>
        </authorList>
    </citation>
    <scope>NUCLEOTIDE SEQUENCE [LARGE SCALE GENOMIC DNA]</scope>
    <source>
        <strain evidence="8">JW/NM-HA 15</strain>
    </source>
</reference>
<keyword evidence="2 6" id="KW-0554">One-carbon metabolism</keyword>
<dbReference type="Proteomes" id="UP000250088">
    <property type="component" value="Chromosome"/>
</dbReference>
<dbReference type="InterPro" id="IPR020628">
    <property type="entry name" value="Formate_THF_ligase_CS"/>
</dbReference>
<keyword evidence="4 6" id="KW-0547">Nucleotide-binding</keyword>
<keyword evidence="5 6" id="KW-0067">ATP-binding</keyword>
<dbReference type="Gene3D" id="3.30.1510.10">
    <property type="entry name" value="Domain 2, N(10)-formyltetrahydrofolate synthetase"/>
    <property type="match status" value="1"/>
</dbReference>
<feature type="binding site" evidence="6">
    <location>
        <begin position="76"/>
        <end position="83"/>
    </location>
    <ligand>
        <name>ATP</name>
        <dbReference type="ChEBI" id="CHEBI:30616"/>
    </ligand>
</feature>
<dbReference type="EMBL" id="CP019893">
    <property type="protein sequence ID" value="ARS91193.1"/>
    <property type="molecule type" value="Genomic_DNA"/>
</dbReference>
<dbReference type="OrthoDB" id="53075at2157"/>
<sequence>MSSDEGEQSIPSDYEIAQSVTTSHITDVVEPYGLEQEDLQLMGERKAKVELEAIERLREERDADGKTILVTGMTPTPLGEGKTVTTVGLGQALNQLEKDALVAIREPSLGPVFGVKGGAAGGGHSQVLPMEDINLHFTGDLHALTSAHNLIATMLDNHIKQGNGLDIAVNWVNWPRAIDMNDRVLRETVVGLGGDVTGVPREDGFILTAASELMAVLCLADGIEDLKERIARIIVAYDEDGDPITVDDIGATDAAAILLKDALKPNVVQTIEGTPAFVHGGPFANIAHGTNSLIADEVASHLSEYLVTEAGFGSDLGAEKFMDIVSRFGDVEPDAVAIVASVRALKYHGKEMWPPDVDALEDEDVDAVYDGFENLEKHVRNLQQFGVPVVVAINRFPQDTDAEIEAVIEQCADELDVPAAESTVFADGGEGGLELAEHLVEAAEAESAFEPLYDLDVSIEEKIETVATEIYGADGVEFHSDAKDDIERLTNLGFDDVPICISKTFHSLSDEASRKGVPEDWTLEVNEIYPSAGAGFLVVLTADVLTLPGLPSEPAAADMELHADSSISGLF</sequence>
<evidence type="ECO:0000313" key="8">
    <source>
        <dbReference type="Proteomes" id="UP000250088"/>
    </source>
</evidence>
<gene>
    <name evidence="6" type="primary">fhs</name>
    <name evidence="7" type="ORF">B1756_16640</name>
</gene>
<dbReference type="GO" id="GO:0005524">
    <property type="term" value="F:ATP binding"/>
    <property type="evidence" value="ECO:0007669"/>
    <property type="project" value="UniProtKB-UniRule"/>
</dbReference>
<keyword evidence="8" id="KW-1185">Reference proteome</keyword>
<dbReference type="FunFam" id="3.10.410.10:FF:000001">
    <property type="entry name" value="Putative formate--tetrahydrofolate ligase"/>
    <property type="match status" value="1"/>
</dbReference>
<protein>
    <recommendedName>
        <fullName evidence="6">Formate--tetrahydrofolate ligase</fullName>
        <ecNumber evidence="6">6.3.4.3</ecNumber>
    </recommendedName>
    <alternativeName>
        <fullName evidence="6">Formyltetrahydrofolate synthetase</fullName>
        <shortName evidence="6">FHS</shortName>
        <shortName evidence="6">FTHFS</shortName>
    </alternativeName>
</protein>
<dbReference type="AlphaFoldDB" id="A0A2Z2HWG3"/>
<dbReference type="NCBIfam" id="NF010030">
    <property type="entry name" value="PRK13505.1"/>
    <property type="match status" value="1"/>
</dbReference>
<dbReference type="HAMAP" id="MF_01543">
    <property type="entry name" value="FTHFS"/>
    <property type="match status" value="1"/>
</dbReference>
<dbReference type="Gene3D" id="3.40.50.300">
    <property type="entry name" value="P-loop containing nucleotide triphosphate hydrolases"/>
    <property type="match status" value="1"/>
</dbReference>
<comment type="catalytic activity">
    <reaction evidence="6">
        <text>(6S)-5,6,7,8-tetrahydrofolate + formate + ATP = (6R)-10-formyltetrahydrofolate + ADP + phosphate</text>
        <dbReference type="Rhea" id="RHEA:20221"/>
        <dbReference type="ChEBI" id="CHEBI:15740"/>
        <dbReference type="ChEBI" id="CHEBI:30616"/>
        <dbReference type="ChEBI" id="CHEBI:43474"/>
        <dbReference type="ChEBI" id="CHEBI:57453"/>
        <dbReference type="ChEBI" id="CHEBI:195366"/>
        <dbReference type="ChEBI" id="CHEBI:456216"/>
        <dbReference type="EC" id="6.3.4.3"/>
    </reaction>
</comment>